<evidence type="ECO:0000256" key="4">
    <source>
        <dbReference type="SAM" id="Coils"/>
    </source>
</evidence>
<feature type="coiled-coil region" evidence="4">
    <location>
        <begin position="460"/>
        <end position="508"/>
    </location>
</feature>
<evidence type="ECO:0000313" key="8">
    <source>
        <dbReference type="Proteomes" id="UP000308652"/>
    </source>
</evidence>
<accession>A0A5C3MJA4</accession>
<dbReference type="Gene3D" id="3.40.50.300">
    <property type="entry name" value="P-loop containing nucleotide triphosphate hydrolases"/>
    <property type="match status" value="2"/>
</dbReference>
<reference evidence="7 8" key="1">
    <citation type="journal article" date="2019" name="Nat. Ecol. Evol.">
        <title>Megaphylogeny resolves global patterns of mushroom evolution.</title>
        <authorList>
            <person name="Varga T."/>
            <person name="Krizsan K."/>
            <person name="Foldi C."/>
            <person name="Dima B."/>
            <person name="Sanchez-Garcia M."/>
            <person name="Sanchez-Ramirez S."/>
            <person name="Szollosi G.J."/>
            <person name="Szarkandi J.G."/>
            <person name="Papp V."/>
            <person name="Albert L."/>
            <person name="Andreopoulos W."/>
            <person name="Angelini C."/>
            <person name="Antonin V."/>
            <person name="Barry K.W."/>
            <person name="Bougher N.L."/>
            <person name="Buchanan P."/>
            <person name="Buyck B."/>
            <person name="Bense V."/>
            <person name="Catcheside P."/>
            <person name="Chovatia M."/>
            <person name="Cooper J."/>
            <person name="Damon W."/>
            <person name="Desjardin D."/>
            <person name="Finy P."/>
            <person name="Geml J."/>
            <person name="Haridas S."/>
            <person name="Hughes K."/>
            <person name="Justo A."/>
            <person name="Karasinski D."/>
            <person name="Kautmanova I."/>
            <person name="Kiss B."/>
            <person name="Kocsube S."/>
            <person name="Kotiranta H."/>
            <person name="LaButti K.M."/>
            <person name="Lechner B.E."/>
            <person name="Liimatainen K."/>
            <person name="Lipzen A."/>
            <person name="Lukacs Z."/>
            <person name="Mihaltcheva S."/>
            <person name="Morgado L.N."/>
            <person name="Niskanen T."/>
            <person name="Noordeloos M.E."/>
            <person name="Ohm R.A."/>
            <person name="Ortiz-Santana B."/>
            <person name="Ovrebo C."/>
            <person name="Racz N."/>
            <person name="Riley R."/>
            <person name="Savchenko A."/>
            <person name="Shiryaev A."/>
            <person name="Soop K."/>
            <person name="Spirin V."/>
            <person name="Szebenyi C."/>
            <person name="Tomsovsky M."/>
            <person name="Tulloss R.E."/>
            <person name="Uehling J."/>
            <person name="Grigoriev I.V."/>
            <person name="Vagvolgyi C."/>
            <person name="Papp T."/>
            <person name="Martin F.M."/>
            <person name="Miettinen O."/>
            <person name="Hibbett D.S."/>
            <person name="Nagy L.G."/>
        </authorList>
    </citation>
    <scope>NUCLEOTIDE SEQUENCE [LARGE SCALE GENOMIC DNA]</scope>
    <source>
        <strain evidence="7 8">CBS 166.37</strain>
    </source>
</reference>
<sequence length="1191" mass="136001">MTRRSVRANGDFSAKESAHVKLEKVKEERRDKGKQRARIEETEDEEPPEEDSNGDAAGEEYDEGQHASPRGSKRMRINGDGESRPNGSGSQEELVPRMKTLPRGKDGYIPGSITRIQVRNFVTYDYVQFRPGPYLNMIVGPNGTGKSSIACAIALGLNFPPSVLGRASELNSFVKIGTDVGYIEIELKGPNDGPNLVIRRSISSKSKGSSFTLNGESATGTEIKHKMNQLGVQVGNLCSFLPQDKVSEFAAMSPQQLLRETQRAAGDQRLTEWHDTLISSGKDLRGMTQLLADENNQLTQMNDRNDNIEREVQRFKERKRIEHTIELLELLRPVQEYREKRLQYNATKARQRALHQKVLKLKAKNEPAHELLKKLEESHKSLERERDDMKKSTQAKFRTMSTKWSASDKLESEAEDITTRLGQLKRDEKERARKIKTLEMDIAKLEEHLAKPPTVKLEKMEDLNAEAQQINLERSSLVARKGELDQKIKELIEKKTYAQRDLQQAQAELGKLDSADQRKLAMLQRWDRDTHDAILWLRSNKRLFKMEVFEPPFMCLTLKDRRYTNAVEACFSQAQMKTFIAQCQEDSDTLNHHINDSAGLGRKARVTTFYRENRDDLIVPPPMTRDEMQALGFDGYALDYVEYPAGMRYFLTRDVMMHRTAIALNPNKIDVNKAMQAVSRADNGKTGGATFISGTTLNTVNRSRYGKRAVANMTKDVPPARNLVVPTIDPEQKRQIDDSIQRAKQEIGNCDIEKQSIDAEMAEVLEGDKEFQKRHDSVKSRKDAIKAEGKRKATAQSKLSSYRSQLHDRLNAPSVADERARLKKSLLNITKKRLIIARDYTGLARAIIDEQVEATRVGLQYLQVSANKTALDELCKRKDEKFRTALILFNEVDAQFKKIKAESHDMLTKSQNILKEAPEDLKEEYMAIEKRRLAYEKALAESQENGTPPNPDGVEQRTLEELQSDLETERASLDLVLGTNPGVLEEYEKRQRDIERLKATIEERQRKADKVERQIKTARDNWKPALEQLVASIGEKFSAAFDRIGCAGEIRISEHEDYEKWAIDILVKFRDSEKLQLLTGQRQSGGERSLTTILYLMSLTEEARAPFSLVDEINQGMDQRAERMVHNSMVDVTCKEESAQYFLITPKLLPDLNYHERMKILCVNNGEWLPEEKNLGNMRNMIDDFVNQQKK</sequence>
<feature type="compositionally biased region" description="Basic and acidic residues" evidence="5">
    <location>
        <begin position="378"/>
        <end position="391"/>
    </location>
</feature>
<feature type="compositionally biased region" description="Basic and acidic residues" evidence="5">
    <location>
        <begin position="770"/>
        <end position="791"/>
    </location>
</feature>
<dbReference type="GO" id="GO:0016787">
    <property type="term" value="F:hydrolase activity"/>
    <property type="evidence" value="ECO:0007669"/>
    <property type="project" value="UniProtKB-KW"/>
</dbReference>
<proteinExistence type="inferred from homology"/>
<evidence type="ECO:0000259" key="6">
    <source>
        <dbReference type="Pfam" id="PF02463"/>
    </source>
</evidence>
<dbReference type="OrthoDB" id="10254973at2759"/>
<keyword evidence="7" id="KW-0378">Hydrolase</keyword>
<organism evidence="7 8">
    <name type="scientific">Crucibulum laeve</name>
    <dbReference type="NCBI Taxonomy" id="68775"/>
    <lineage>
        <taxon>Eukaryota</taxon>
        <taxon>Fungi</taxon>
        <taxon>Dikarya</taxon>
        <taxon>Basidiomycota</taxon>
        <taxon>Agaricomycotina</taxon>
        <taxon>Agaricomycetes</taxon>
        <taxon>Agaricomycetidae</taxon>
        <taxon>Agaricales</taxon>
        <taxon>Agaricineae</taxon>
        <taxon>Nidulariaceae</taxon>
        <taxon>Crucibulum</taxon>
    </lineage>
</organism>
<dbReference type="InterPro" id="IPR003395">
    <property type="entry name" value="RecF/RecN/SMC_N"/>
</dbReference>
<feature type="coiled-coil region" evidence="4">
    <location>
        <begin position="284"/>
        <end position="318"/>
    </location>
</feature>
<dbReference type="EMBL" id="ML213591">
    <property type="protein sequence ID" value="TFK43988.1"/>
    <property type="molecule type" value="Genomic_DNA"/>
</dbReference>
<feature type="compositionally biased region" description="Basic and acidic residues" evidence="5">
    <location>
        <begin position="13"/>
        <end position="31"/>
    </location>
</feature>
<dbReference type="GO" id="GO:0030915">
    <property type="term" value="C:Smc5-Smc6 complex"/>
    <property type="evidence" value="ECO:0007669"/>
    <property type="project" value="TreeGrafter"/>
</dbReference>
<dbReference type="GO" id="GO:0003697">
    <property type="term" value="F:single-stranded DNA binding"/>
    <property type="evidence" value="ECO:0007669"/>
    <property type="project" value="TreeGrafter"/>
</dbReference>
<feature type="region of interest" description="Disordered" evidence="5">
    <location>
        <begin position="378"/>
        <end position="400"/>
    </location>
</feature>
<evidence type="ECO:0000256" key="3">
    <source>
        <dbReference type="ARBA" id="ARBA00023054"/>
    </source>
</evidence>
<protein>
    <recommendedName>
        <fullName evidence="2">Structural maintenance of chromosomes protein 5</fullName>
    </recommendedName>
</protein>
<dbReference type="GO" id="GO:0000724">
    <property type="term" value="P:double-strand break repair via homologous recombination"/>
    <property type="evidence" value="ECO:0007669"/>
    <property type="project" value="TreeGrafter"/>
</dbReference>
<feature type="compositionally biased region" description="Acidic residues" evidence="5">
    <location>
        <begin position="41"/>
        <end position="62"/>
    </location>
</feature>
<dbReference type="PANTHER" id="PTHR45916">
    <property type="entry name" value="STRUCTURAL MAINTENANCE OF CHROMOSOMES PROTEIN 5"/>
    <property type="match status" value="1"/>
</dbReference>
<dbReference type="Proteomes" id="UP000308652">
    <property type="component" value="Unassembled WGS sequence"/>
</dbReference>
<feature type="region of interest" description="Disordered" evidence="5">
    <location>
        <begin position="1"/>
        <end position="95"/>
    </location>
</feature>
<keyword evidence="3 4" id="KW-0175">Coiled coil</keyword>
<dbReference type="AlphaFoldDB" id="A0A5C3MJA4"/>
<dbReference type="Pfam" id="PF02463">
    <property type="entry name" value="SMC_N"/>
    <property type="match status" value="1"/>
</dbReference>
<comment type="similarity">
    <text evidence="1">Belongs to the SMC family. SMC5 subfamily.</text>
</comment>
<keyword evidence="8" id="KW-1185">Reference proteome</keyword>
<evidence type="ECO:0000313" key="7">
    <source>
        <dbReference type="EMBL" id="TFK43988.1"/>
    </source>
</evidence>
<evidence type="ECO:0000256" key="2">
    <source>
        <dbReference type="ARBA" id="ARBA00018687"/>
    </source>
</evidence>
<feature type="coiled-coil region" evidence="4">
    <location>
        <begin position="984"/>
        <end position="1021"/>
    </location>
</feature>
<evidence type="ECO:0000256" key="5">
    <source>
        <dbReference type="SAM" id="MobiDB-lite"/>
    </source>
</evidence>
<dbReference type="InterPro" id="IPR027417">
    <property type="entry name" value="P-loop_NTPase"/>
</dbReference>
<gene>
    <name evidence="7" type="ORF">BDQ12DRAFT_203731</name>
</gene>
<feature type="compositionally biased region" description="Polar residues" evidence="5">
    <location>
        <begin position="794"/>
        <end position="804"/>
    </location>
</feature>
<dbReference type="STRING" id="68775.A0A5C3MJA4"/>
<dbReference type="PANTHER" id="PTHR45916:SF1">
    <property type="entry name" value="STRUCTURAL MAINTENANCE OF CHROMOSOMES PROTEIN 5"/>
    <property type="match status" value="1"/>
</dbReference>
<feature type="domain" description="RecF/RecN/SMC N-terminal" evidence="6">
    <location>
        <begin position="113"/>
        <end position="1145"/>
    </location>
</feature>
<feature type="region of interest" description="Disordered" evidence="5">
    <location>
        <begin position="770"/>
        <end position="804"/>
    </location>
</feature>
<evidence type="ECO:0000256" key="1">
    <source>
        <dbReference type="ARBA" id="ARBA00010171"/>
    </source>
</evidence>
<name>A0A5C3MJA4_9AGAR</name>
<dbReference type="GO" id="GO:0005634">
    <property type="term" value="C:nucleus"/>
    <property type="evidence" value="ECO:0007669"/>
    <property type="project" value="TreeGrafter"/>
</dbReference>
<dbReference type="SUPFAM" id="SSF52540">
    <property type="entry name" value="P-loop containing nucleoside triphosphate hydrolases"/>
    <property type="match status" value="1"/>
</dbReference>